<name>A0A921I386_9FIRM</name>
<keyword evidence="1" id="KW-1133">Transmembrane helix</keyword>
<protein>
    <submittedName>
        <fullName evidence="2">Uncharacterized protein</fullName>
    </submittedName>
</protein>
<evidence type="ECO:0000256" key="1">
    <source>
        <dbReference type="SAM" id="Phobius"/>
    </source>
</evidence>
<dbReference type="AlphaFoldDB" id="A0A921I386"/>
<keyword evidence="1" id="KW-0472">Membrane</keyword>
<organism evidence="2 3">
    <name type="scientific">Lachnoclostridium phocaeense</name>
    <dbReference type="NCBI Taxonomy" id="1871021"/>
    <lineage>
        <taxon>Bacteria</taxon>
        <taxon>Bacillati</taxon>
        <taxon>Bacillota</taxon>
        <taxon>Clostridia</taxon>
        <taxon>Lachnospirales</taxon>
        <taxon>Lachnospiraceae</taxon>
    </lineage>
</organism>
<accession>A0A921I386</accession>
<reference evidence="2" key="1">
    <citation type="journal article" date="2021" name="PeerJ">
        <title>Extensive microbial diversity within the chicken gut microbiome revealed by metagenomics and culture.</title>
        <authorList>
            <person name="Gilroy R."/>
            <person name="Ravi A."/>
            <person name="Getino M."/>
            <person name="Pursley I."/>
            <person name="Horton D.L."/>
            <person name="Alikhan N.F."/>
            <person name="Baker D."/>
            <person name="Gharbi K."/>
            <person name="Hall N."/>
            <person name="Watson M."/>
            <person name="Adriaenssens E.M."/>
            <person name="Foster-Nyarko E."/>
            <person name="Jarju S."/>
            <person name="Secka A."/>
            <person name="Antonio M."/>
            <person name="Oren A."/>
            <person name="Chaudhuri R.R."/>
            <person name="La Ragione R."/>
            <person name="Hildebrand F."/>
            <person name="Pallen M.J."/>
        </authorList>
    </citation>
    <scope>NUCLEOTIDE SEQUENCE</scope>
    <source>
        <strain evidence="2">ChiSjej5B23-16112</strain>
    </source>
</reference>
<feature type="transmembrane region" description="Helical" evidence="1">
    <location>
        <begin position="18"/>
        <end position="44"/>
    </location>
</feature>
<gene>
    <name evidence="2" type="ORF">K8V82_09615</name>
</gene>
<dbReference type="EMBL" id="DYVY01000157">
    <property type="protein sequence ID" value="HJF95027.1"/>
    <property type="molecule type" value="Genomic_DNA"/>
</dbReference>
<keyword evidence="1" id="KW-0812">Transmembrane</keyword>
<sequence>MDTQEGNTNKTTPQRKPLILRLCAGLFILIFTVGFMLIGGGIIYSACRKDASYTGTATGTVMGYVSRP</sequence>
<feature type="non-terminal residue" evidence="2">
    <location>
        <position position="68"/>
    </location>
</feature>
<evidence type="ECO:0000313" key="3">
    <source>
        <dbReference type="Proteomes" id="UP000769156"/>
    </source>
</evidence>
<proteinExistence type="predicted"/>
<comment type="caution">
    <text evidence="2">The sequence shown here is derived from an EMBL/GenBank/DDBJ whole genome shotgun (WGS) entry which is preliminary data.</text>
</comment>
<evidence type="ECO:0000313" key="2">
    <source>
        <dbReference type="EMBL" id="HJF95027.1"/>
    </source>
</evidence>
<dbReference type="Proteomes" id="UP000769156">
    <property type="component" value="Unassembled WGS sequence"/>
</dbReference>
<reference evidence="2" key="2">
    <citation type="submission" date="2021-09" db="EMBL/GenBank/DDBJ databases">
        <authorList>
            <person name="Gilroy R."/>
        </authorList>
    </citation>
    <scope>NUCLEOTIDE SEQUENCE</scope>
    <source>
        <strain evidence="2">ChiSjej5B23-16112</strain>
    </source>
</reference>